<dbReference type="InterPro" id="IPR038534">
    <property type="entry name" value="Rtr1/RPAP2_sf"/>
</dbReference>
<feature type="region of interest" description="Disordered" evidence="13">
    <location>
        <begin position="176"/>
        <end position="275"/>
    </location>
</feature>
<dbReference type="PANTHER" id="PTHR14732:SF0">
    <property type="entry name" value="RNA POLYMERASE II SUBUNIT B1 CTD PHOSPHATASE RPAP2-RELATED"/>
    <property type="match status" value="1"/>
</dbReference>
<comment type="caution">
    <text evidence="15">The sequence shown here is derived from an EMBL/GenBank/DDBJ whole genome shotgun (WGS) entry which is preliminary data.</text>
</comment>
<evidence type="ECO:0000256" key="8">
    <source>
        <dbReference type="ARBA" id="ARBA00023242"/>
    </source>
</evidence>
<evidence type="ECO:0000256" key="6">
    <source>
        <dbReference type="ARBA" id="ARBA00022833"/>
    </source>
</evidence>
<evidence type="ECO:0000256" key="7">
    <source>
        <dbReference type="ARBA" id="ARBA00022912"/>
    </source>
</evidence>
<dbReference type="GO" id="GO:0043175">
    <property type="term" value="F:RNA polymerase core enzyme binding"/>
    <property type="evidence" value="ECO:0007669"/>
    <property type="project" value="UniProtKB-UniRule"/>
</dbReference>
<comment type="catalytic activity">
    <reaction evidence="9 12">
        <text>O-phospho-L-seryl-[protein] + H2O = L-seryl-[protein] + phosphate</text>
        <dbReference type="Rhea" id="RHEA:20629"/>
        <dbReference type="Rhea" id="RHEA-COMP:9863"/>
        <dbReference type="Rhea" id="RHEA-COMP:11604"/>
        <dbReference type="ChEBI" id="CHEBI:15377"/>
        <dbReference type="ChEBI" id="CHEBI:29999"/>
        <dbReference type="ChEBI" id="CHEBI:43474"/>
        <dbReference type="ChEBI" id="CHEBI:83421"/>
        <dbReference type="EC" id="3.1.3.16"/>
    </reaction>
</comment>
<dbReference type="GO" id="GO:0005634">
    <property type="term" value="C:nucleus"/>
    <property type="evidence" value="ECO:0007669"/>
    <property type="project" value="UniProtKB-SubCell"/>
</dbReference>
<dbReference type="GO" id="GO:0005737">
    <property type="term" value="C:cytoplasm"/>
    <property type="evidence" value="ECO:0007669"/>
    <property type="project" value="TreeGrafter"/>
</dbReference>
<evidence type="ECO:0000259" key="14">
    <source>
        <dbReference type="PROSITE" id="PS51479"/>
    </source>
</evidence>
<organism evidence="15 16">
    <name type="scientific">Acrasis kona</name>
    <dbReference type="NCBI Taxonomy" id="1008807"/>
    <lineage>
        <taxon>Eukaryota</taxon>
        <taxon>Discoba</taxon>
        <taxon>Heterolobosea</taxon>
        <taxon>Tetramitia</taxon>
        <taxon>Eutetramitia</taxon>
        <taxon>Acrasidae</taxon>
        <taxon>Acrasis</taxon>
    </lineage>
</organism>
<dbReference type="AlphaFoldDB" id="A0AAW2ZGA0"/>
<dbReference type="EMBL" id="JAOPGA020001393">
    <property type="protein sequence ID" value="KAL0488033.1"/>
    <property type="molecule type" value="Genomic_DNA"/>
</dbReference>
<gene>
    <name evidence="15" type="ORF">AKO1_015231</name>
</gene>
<evidence type="ECO:0000256" key="11">
    <source>
        <dbReference type="PROSITE-ProRule" id="PRU00812"/>
    </source>
</evidence>
<feature type="compositionally biased region" description="Basic and acidic residues" evidence="13">
    <location>
        <begin position="251"/>
        <end position="262"/>
    </location>
</feature>
<dbReference type="Proteomes" id="UP001431209">
    <property type="component" value="Unassembled WGS sequence"/>
</dbReference>
<feature type="region of interest" description="Disordered" evidence="13">
    <location>
        <begin position="324"/>
        <end position="345"/>
    </location>
</feature>
<name>A0AAW2ZGA0_9EUKA</name>
<evidence type="ECO:0000313" key="16">
    <source>
        <dbReference type="Proteomes" id="UP001431209"/>
    </source>
</evidence>
<dbReference type="InterPro" id="IPR039693">
    <property type="entry name" value="Rtr1/RPAP2"/>
</dbReference>
<keyword evidence="4 12" id="KW-0863">Zinc-finger</keyword>
<evidence type="ECO:0000256" key="1">
    <source>
        <dbReference type="ARBA" id="ARBA00004123"/>
    </source>
</evidence>
<dbReference type="Gene3D" id="1.25.40.820">
    <property type="match status" value="1"/>
</dbReference>
<reference evidence="15 16" key="1">
    <citation type="submission" date="2024-03" db="EMBL/GenBank/DDBJ databases">
        <title>The Acrasis kona genome and developmental transcriptomes reveal deep origins of eukaryotic multicellular pathways.</title>
        <authorList>
            <person name="Sheikh S."/>
            <person name="Fu C.-J."/>
            <person name="Brown M.W."/>
            <person name="Baldauf S.L."/>
        </authorList>
    </citation>
    <scope>NUCLEOTIDE SEQUENCE [LARGE SCALE GENOMIC DNA]</scope>
    <source>
        <strain evidence="15 16">ATCC MYA-3509</strain>
    </source>
</reference>
<evidence type="ECO:0000256" key="5">
    <source>
        <dbReference type="ARBA" id="ARBA00022801"/>
    </source>
</evidence>
<feature type="compositionally biased region" description="Basic residues" evidence="13">
    <location>
        <begin position="188"/>
        <end position="206"/>
    </location>
</feature>
<keyword evidence="5 12" id="KW-0378">Hydrolase</keyword>
<sequence>MNNKDALMLHQKLCEHGVDKVVLSLINPNFYNKIVSHTDTANDACVSKKFQDYVCQILEPKHVYQIIEERNLAHLCGSPTCPNKLDEEVVLKAEHEKATRGRYKIDLKNRMVYDRSDEPIYLFCSNDCKSTAITTAEKCHTTAPYTRDCYDLLVMLFPNLKEKILELKKKIYSVSDDEKNASNDVKSHPKPKQSFKRPGVTKKKVSKPSDANPPPGTPLALTVKEHSNPAPKKVKFEDNNSMEVDGYTPKQPEDKPNEAEAVEKDEDEDEDESMIPHPGLSIFMSDEEPIELETPTFVLIYTLFSNWVTGRTLVYMNKDSIKPNNEVNNQDQQNQNTTNTDNDEYDQRTMKMYEDMYKEQNIDISDDVSQLKFKSKYNHEEDVKLDHLIIEDETLRKSLLRYGLEDDISFDEGNVERLNLTRNCINQYLTSTCSSLKCVNLSMISKTVDELIHPRYLLWGFCIGRSSFLSFYEHCRTLISRI</sequence>
<proteinExistence type="inferred from homology"/>
<evidence type="ECO:0000256" key="3">
    <source>
        <dbReference type="ARBA" id="ARBA00022723"/>
    </source>
</evidence>
<feature type="compositionally biased region" description="Basic and acidic residues" evidence="13">
    <location>
        <begin position="176"/>
        <end position="187"/>
    </location>
</feature>
<evidence type="ECO:0000256" key="10">
    <source>
        <dbReference type="ARBA" id="ARBA00048336"/>
    </source>
</evidence>
<comment type="similarity">
    <text evidence="2 11 12">Belongs to the RPAP2 family.</text>
</comment>
<dbReference type="GO" id="GO:0008270">
    <property type="term" value="F:zinc ion binding"/>
    <property type="evidence" value="ECO:0007669"/>
    <property type="project" value="UniProtKB-KW"/>
</dbReference>
<evidence type="ECO:0000256" key="4">
    <source>
        <dbReference type="ARBA" id="ARBA00022771"/>
    </source>
</evidence>
<comment type="subcellular location">
    <subcellularLocation>
        <location evidence="1 12">Nucleus</location>
    </subcellularLocation>
</comment>
<evidence type="ECO:0000256" key="9">
    <source>
        <dbReference type="ARBA" id="ARBA00047761"/>
    </source>
</evidence>
<comment type="function">
    <text evidence="12">Putative RNA polymerase II subunit B1 C-terminal domain (CTD) phosphatase involved in RNA polymerase II transcription regulation.</text>
</comment>
<protein>
    <recommendedName>
        <fullName evidence="12">RNA polymerase II subunit B1 CTD phosphatase RPAP2 homolog</fullName>
        <ecNumber evidence="12">3.1.3.16</ecNumber>
    </recommendedName>
</protein>
<dbReference type="EC" id="3.1.3.16" evidence="12"/>
<accession>A0AAW2ZGA0</accession>
<keyword evidence="7 12" id="KW-0904">Protein phosphatase</keyword>
<dbReference type="Pfam" id="PF04181">
    <property type="entry name" value="RPAP2_Rtr1"/>
    <property type="match status" value="1"/>
</dbReference>
<comment type="catalytic activity">
    <reaction evidence="10 12">
        <text>O-phospho-L-threonyl-[protein] + H2O = L-threonyl-[protein] + phosphate</text>
        <dbReference type="Rhea" id="RHEA:47004"/>
        <dbReference type="Rhea" id="RHEA-COMP:11060"/>
        <dbReference type="Rhea" id="RHEA-COMP:11605"/>
        <dbReference type="ChEBI" id="CHEBI:15377"/>
        <dbReference type="ChEBI" id="CHEBI:30013"/>
        <dbReference type="ChEBI" id="CHEBI:43474"/>
        <dbReference type="ChEBI" id="CHEBI:61977"/>
        <dbReference type="EC" id="3.1.3.16"/>
    </reaction>
</comment>
<dbReference type="GO" id="GO:0008420">
    <property type="term" value="F:RNA polymerase II CTD heptapeptide repeat phosphatase activity"/>
    <property type="evidence" value="ECO:0007669"/>
    <property type="project" value="UniProtKB-UniRule"/>
</dbReference>
<keyword evidence="8 12" id="KW-0539">Nucleus</keyword>
<keyword evidence="6 12" id="KW-0862">Zinc</keyword>
<dbReference type="PROSITE" id="PS51479">
    <property type="entry name" value="ZF_RTR1"/>
    <property type="match status" value="1"/>
</dbReference>
<keyword evidence="16" id="KW-1185">Reference proteome</keyword>
<feature type="compositionally biased region" description="Acidic residues" evidence="13">
    <location>
        <begin position="263"/>
        <end position="273"/>
    </location>
</feature>
<dbReference type="PANTHER" id="PTHR14732">
    <property type="entry name" value="RNA POLYMERASE II SUBUNIT B1 CTD PHOSPHATASE RPAP2-RELATED"/>
    <property type="match status" value="1"/>
</dbReference>
<feature type="domain" description="RTR1-type" evidence="14">
    <location>
        <begin position="53"/>
        <end position="148"/>
    </location>
</feature>
<evidence type="ECO:0000313" key="15">
    <source>
        <dbReference type="EMBL" id="KAL0488033.1"/>
    </source>
</evidence>
<evidence type="ECO:0000256" key="13">
    <source>
        <dbReference type="SAM" id="MobiDB-lite"/>
    </source>
</evidence>
<keyword evidence="3 12" id="KW-0479">Metal-binding</keyword>
<evidence type="ECO:0000256" key="12">
    <source>
        <dbReference type="RuleBase" id="RU367080"/>
    </source>
</evidence>
<evidence type="ECO:0000256" key="2">
    <source>
        <dbReference type="ARBA" id="ARBA00005676"/>
    </source>
</evidence>
<feature type="compositionally biased region" description="Low complexity" evidence="13">
    <location>
        <begin position="328"/>
        <end position="340"/>
    </location>
</feature>
<dbReference type="InterPro" id="IPR007308">
    <property type="entry name" value="Rtr1/RPAP2_dom"/>
</dbReference>